<reference evidence="1" key="1">
    <citation type="submission" date="2020-02" db="EMBL/GenBank/DDBJ databases">
        <authorList>
            <person name="Meier V. D."/>
        </authorList>
    </citation>
    <scope>NUCLEOTIDE SEQUENCE</scope>
    <source>
        <strain evidence="1">AVDCRST_MAG48</strain>
    </source>
</reference>
<organism evidence="1">
    <name type="scientific">uncultured Friedmanniella sp</name>
    <dbReference type="NCBI Taxonomy" id="335381"/>
    <lineage>
        <taxon>Bacteria</taxon>
        <taxon>Bacillati</taxon>
        <taxon>Actinomycetota</taxon>
        <taxon>Actinomycetes</taxon>
        <taxon>Propionibacteriales</taxon>
        <taxon>Nocardioidaceae</taxon>
        <taxon>Friedmanniella</taxon>
        <taxon>environmental samples</taxon>
    </lineage>
</organism>
<dbReference type="AlphaFoldDB" id="A0A6J4K5Q9"/>
<accession>A0A6J4K5Q9</accession>
<evidence type="ECO:0000313" key="1">
    <source>
        <dbReference type="EMBL" id="CAA9296458.1"/>
    </source>
</evidence>
<gene>
    <name evidence="1" type="ORF">AVDCRST_MAG48-981</name>
</gene>
<dbReference type="EMBL" id="CADCTS010000142">
    <property type="protein sequence ID" value="CAA9296458.1"/>
    <property type="molecule type" value="Genomic_DNA"/>
</dbReference>
<proteinExistence type="predicted"/>
<evidence type="ECO:0008006" key="2">
    <source>
        <dbReference type="Google" id="ProtNLM"/>
    </source>
</evidence>
<protein>
    <recommendedName>
        <fullName evidence="2">DUF1440 domain-containing protein</fullName>
    </recommendedName>
</protein>
<name>A0A6J4K5Q9_9ACTN</name>
<sequence>MPATPSRAAALAGAAGRGALAGLAGVAAMTAGEKLEQAITHRPSSYVPGRALRALLGRPIADDVQPVLWNHAMHWGTGAVVGSLAGVWAALGLRGPRAHLAHTAVRLAFDQTVENATGAGAPPHTWPVTEQVVDVLHKAVYCLVTGKVAEHLVPPALESRRGRTSH</sequence>